<accession>A0ABM7YSH5</accession>
<keyword evidence="1 4" id="KW-0436">Ligase</keyword>
<evidence type="ECO:0000256" key="1">
    <source>
        <dbReference type="ARBA" id="ARBA00022598"/>
    </source>
</evidence>
<dbReference type="InterPro" id="IPR014746">
    <property type="entry name" value="Gln_synth/guanido_kin_cat_dom"/>
</dbReference>
<gene>
    <name evidence="5" type="ORF">CATMQ487_45310</name>
</gene>
<keyword evidence="3 4" id="KW-0067">ATP-binding</keyword>
<sequence length="379" mass="41895">MDFQCSHPLTYGLELELQIVDPRTGRLSPGCLSLLDELARRGGGDQFTKEATLATLEINSSVHHHATDMGEEMPRLVSQARDAAQAIGLDLRGGGAHLAQFWNERVMAPTERAQALEQRFGFLPKRFSTYGMHVHVGMPDAESALRVANVLQALGPLFIALSAASPFLQLSDTGFACCRPLEPLVYPQGGPMPFLRNWQALEDEVEALRCTGIAFSLKDIYWDVRPKPEFGTVEVRVFDTPLQLDKALHLASLTRNLAGLALAGRLVLDQPLPATAQQVSRFMACRHGLGARLYDPFQARWVLARDWLGRLVELLAQGLSVPEDAGELAAWRALACDEEEHALMRATWADCRPETVDDEALLRQALVRNSEAMCARLLH</sequence>
<dbReference type="SUPFAM" id="SSF55931">
    <property type="entry name" value="Glutamine synthetase/guanido kinase"/>
    <property type="match status" value="1"/>
</dbReference>
<dbReference type="Gene3D" id="3.30.590.20">
    <property type="match status" value="1"/>
</dbReference>
<protein>
    <recommendedName>
        <fullName evidence="4">Putative glutamate--cysteine ligase 2</fullName>
        <ecNumber evidence="4">6.3.2.2</ecNumber>
    </recommendedName>
    <alternativeName>
        <fullName evidence="4">Gamma-glutamylcysteine synthetase 2</fullName>
        <shortName evidence="4">GCS 2</shortName>
        <shortName evidence="4">Gamma-GCS 2</shortName>
    </alternativeName>
</protein>
<dbReference type="InterPro" id="IPR011793">
    <property type="entry name" value="YbdK"/>
</dbReference>
<dbReference type="PANTHER" id="PTHR36510">
    <property type="entry name" value="GLUTAMATE--CYSTEINE LIGASE 2-RELATED"/>
    <property type="match status" value="1"/>
</dbReference>
<dbReference type="InterPro" id="IPR050141">
    <property type="entry name" value="GCL_type2/YbdK_subfam"/>
</dbReference>
<dbReference type="EC" id="6.3.2.2" evidence="4"/>
<comment type="catalytic activity">
    <reaction evidence="4">
        <text>L-cysteine + L-glutamate + ATP = gamma-L-glutamyl-L-cysteine + ADP + phosphate + H(+)</text>
        <dbReference type="Rhea" id="RHEA:13285"/>
        <dbReference type="ChEBI" id="CHEBI:15378"/>
        <dbReference type="ChEBI" id="CHEBI:29985"/>
        <dbReference type="ChEBI" id="CHEBI:30616"/>
        <dbReference type="ChEBI" id="CHEBI:35235"/>
        <dbReference type="ChEBI" id="CHEBI:43474"/>
        <dbReference type="ChEBI" id="CHEBI:58173"/>
        <dbReference type="ChEBI" id="CHEBI:456216"/>
        <dbReference type="EC" id="6.3.2.2"/>
    </reaction>
</comment>
<dbReference type="HAMAP" id="MF_01609">
    <property type="entry name" value="Glu_cys_ligase_2"/>
    <property type="match status" value="1"/>
</dbReference>
<dbReference type="RefSeq" id="WP_310742558.1">
    <property type="nucleotide sequence ID" value="NZ_AP025730.1"/>
</dbReference>
<evidence type="ECO:0000256" key="3">
    <source>
        <dbReference type="ARBA" id="ARBA00022840"/>
    </source>
</evidence>
<dbReference type="PANTHER" id="PTHR36510:SF1">
    <property type="entry name" value="GLUTAMATE--CYSTEINE LIGASE 2-RELATED"/>
    <property type="match status" value="1"/>
</dbReference>
<evidence type="ECO:0000256" key="4">
    <source>
        <dbReference type="HAMAP-Rule" id="MF_01609"/>
    </source>
</evidence>
<dbReference type="EMBL" id="AP025730">
    <property type="protein sequence ID" value="BDI07561.1"/>
    <property type="molecule type" value="Genomic_DNA"/>
</dbReference>
<dbReference type="Pfam" id="PF04107">
    <property type="entry name" value="GCS2"/>
    <property type="match status" value="1"/>
</dbReference>
<comment type="similarity">
    <text evidence="4">Belongs to the glutamate--cysteine ligase type 2 family. YbdK subfamily.</text>
</comment>
<dbReference type="InterPro" id="IPR006336">
    <property type="entry name" value="GCS2"/>
</dbReference>
<dbReference type="Proteomes" id="UP001057498">
    <property type="component" value="Chromosome"/>
</dbReference>
<reference evidence="5" key="1">
    <citation type="submission" date="2022-04" db="EMBL/GenBank/DDBJ databases">
        <title>Whole genome sequence of Sphaerotilus sp. FB-5.</title>
        <authorList>
            <person name="Takeda M."/>
            <person name="Narihara S."/>
            <person name="Akimoto M."/>
            <person name="Akimoto R."/>
            <person name="Nishiyashiki S."/>
            <person name="Murakami T."/>
        </authorList>
    </citation>
    <scope>NUCLEOTIDE SEQUENCE</scope>
    <source>
        <strain evidence="5">FB-5</strain>
    </source>
</reference>
<evidence type="ECO:0000313" key="6">
    <source>
        <dbReference type="Proteomes" id="UP001057498"/>
    </source>
</evidence>
<organism evidence="5 6">
    <name type="scientific">Sphaerotilus microaerophilus</name>
    <dbReference type="NCBI Taxonomy" id="2914710"/>
    <lineage>
        <taxon>Bacteria</taxon>
        <taxon>Pseudomonadati</taxon>
        <taxon>Pseudomonadota</taxon>
        <taxon>Betaproteobacteria</taxon>
        <taxon>Burkholderiales</taxon>
        <taxon>Sphaerotilaceae</taxon>
        <taxon>Sphaerotilus</taxon>
    </lineage>
</organism>
<evidence type="ECO:0000256" key="2">
    <source>
        <dbReference type="ARBA" id="ARBA00022741"/>
    </source>
</evidence>
<comment type="function">
    <text evidence="4">ATP-dependent carboxylate-amine ligase which exhibits weak glutamate--cysteine ligase activity.</text>
</comment>
<keyword evidence="6" id="KW-1185">Reference proteome</keyword>
<keyword evidence="2 4" id="KW-0547">Nucleotide-binding</keyword>
<evidence type="ECO:0000313" key="5">
    <source>
        <dbReference type="EMBL" id="BDI07561.1"/>
    </source>
</evidence>
<proteinExistence type="inferred from homology"/>
<name>A0ABM7YSH5_9BURK</name>
<dbReference type="GO" id="GO:0016874">
    <property type="term" value="F:ligase activity"/>
    <property type="evidence" value="ECO:0007669"/>
    <property type="project" value="UniProtKB-KW"/>
</dbReference>
<dbReference type="NCBIfam" id="TIGR02050">
    <property type="entry name" value="gshA_cyan_rel"/>
    <property type="match status" value="1"/>
</dbReference>